<dbReference type="Pfam" id="PF13860">
    <property type="entry name" value="FlgD_ig"/>
    <property type="match status" value="1"/>
</dbReference>
<dbReference type="EMBL" id="LNQE01000391">
    <property type="protein sequence ID" value="KUG26896.1"/>
    <property type="molecule type" value="Genomic_DNA"/>
</dbReference>
<gene>
    <name evidence="2" type="ORF">ASZ90_003258</name>
</gene>
<proteinExistence type="predicted"/>
<reference evidence="2" key="1">
    <citation type="journal article" date="2015" name="Proc. Natl. Acad. Sci. U.S.A.">
        <title>Networks of energetic and metabolic interactions define dynamics in microbial communities.</title>
        <authorList>
            <person name="Embree M."/>
            <person name="Liu J.K."/>
            <person name="Al-Bassam M.M."/>
            <person name="Zengler K."/>
        </authorList>
    </citation>
    <scope>NUCLEOTIDE SEQUENCE</scope>
</reference>
<dbReference type="InterPro" id="IPR025965">
    <property type="entry name" value="FlgD/Vpr_Ig-like"/>
</dbReference>
<organism evidence="2">
    <name type="scientific">hydrocarbon metagenome</name>
    <dbReference type="NCBI Taxonomy" id="938273"/>
    <lineage>
        <taxon>unclassified sequences</taxon>
        <taxon>metagenomes</taxon>
        <taxon>ecological metagenomes</taxon>
    </lineage>
</organism>
<sequence>MLSEEVKAGRHNVNWNGENNYGSKVSSGTYIYRITAGEYVQAKKMILLK</sequence>
<name>A0A0W8G167_9ZZZZ</name>
<dbReference type="Gene3D" id="2.60.40.4070">
    <property type="match status" value="1"/>
</dbReference>
<feature type="domain" description="FlgD/Vpr Ig-like" evidence="1">
    <location>
        <begin position="6"/>
        <end position="36"/>
    </location>
</feature>
<protein>
    <recommendedName>
        <fullName evidence="1">FlgD/Vpr Ig-like domain-containing protein</fullName>
    </recommendedName>
</protein>
<accession>A0A0W8G167</accession>
<dbReference type="AlphaFoldDB" id="A0A0W8G167"/>
<evidence type="ECO:0000313" key="2">
    <source>
        <dbReference type="EMBL" id="KUG26896.1"/>
    </source>
</evidence>
<comment type="caution">
    <text evidence="2">The sequence shown here is derived from an EMBL/GenBank/DDBJ whole genome shotgun (WGS) entry which is preliminary data.</text>
</comment>
<evidence type="ECO:0000259" key="1">
    <source>
        <dbReference type="Pfam" id="PF13860"/>
    </source>
</evidence>